<feature type="domain" description="DUF569" evidence="2">
    <location>
        <begin position="171"/>
        <end position="248"/>
    </location>
</feature>
<protein>
    <recommendedName>
        <fullName evidence="5">DUF569 domain-containing protein</fullName>
    </recommendedName>
</protein>
<dbReference type="SUPFAM" id="SSF50405">
    <property type="entry name" value="Actin-crosslinking proteins"/>
    <property type="match status" value="1"/>
</dbReference>
<evidence type="ECO:0000313" key="3">
    <source>
        <dbReference type="EMBL" id="KAH9322546.1"/>
    </source>
</evidence>
<evidence type="ECO:0008006" key="5">
    <source>
        <dbReference type="Google" id="ProtNLM"/>
    </source>
</evidence>
<feature type="non-terminal residue" evidence="3">
    <location>
        <position position="1"/>
    </location>
</feature>
<dbReference type="Gene3D" id="2.80.10.50">
    <property type="match status" value="1"/>
</dbReference>
<organism evidence="3 4">
    <name type="scientific">Taxus chinensis</name>
    <name type="common">Chinese yew</name>
    <name type="synonym">Taxus wallichiana var. chinensis</name>
    <dbReference type="NCBI Taxonomy" id="29808"/>
    <lineage>
        <taxon>Eukaryota</taxon>
        <taxon>Viridiplantae</taxon>
        <taxon>Streptophyta</taxon>
        <taxon>Embryophyta</taxon>
        <taxon>Tracheophyta</taxon>
        <taxon>Spermatophyta</taxon>
        <taxon>Pinopsida</taxon>
        <taxon>Pinidae</taxon>
        <taxon>Conifers II</taxon>
        <taxon>Cupressales</taxon>
        <taxon>Taxaceae</taxon>
        <taxon>Taxus</taxon>
    </lineage>
</organism>
<proteinExistence type="predicted"/>
<dbReference type="OMA" id="HRTITQY"/>
<dbReference type="InterPro" id="IPR054726">
    <property type="entry name" value="Ubiq_DUF569-assoc"/>
</dbReference>
<reference evidence="3 4" key="1">
    <citation type="journal article" date="2021" name="Nat. Plants">
        <title>The Taxus genome provides insights into paclitaxel biosynthesis.</title>
        <authorList>
            <person name="Xiong X."/>
            <person name="Gou J."/>
            <person name="Liao Q."/>
            <person name="Li Y."/>
            <person name="Zhou Q."/>
            <person name="Bi G."/>
            <person name="Li C."/>
            <person name="Du R."/>
            <person name="Wang X."/>
            <person name="Sun T."/>
            <person name="Guo L."/>
            <person name="Liang H."/>
            <person name="Lu P."/>
            <person name="Wu Y."/>
            <person name="Zhang Z."/>
            <person name="Ro D.K."/>
            <person name="Shang Y."/>
            <person name="Huang S."/>
            <person name="Yan J."/>
        </authorList>
    </citation>
    <scope>NUCLEOTIDE SEQUENCE [LARGE SCALE GENOMIC DNA]</scope>
    <source>
        <strain evidence="3">Ta-2019</strain>
    </source>
</reference>
<sequence length="252" mass="29011">MEFFHKAKSVRLRSHHDKYLCAGDDEKAVTQDRDGSNRNARWQVEFIQGRPLIRLKSCYNRYLTATDISFLLGWTGKKVHQTVPSKFMDSSVEWEPVKDGLHVMLKTQYGTYLRANGFTKPWKNQVTHDIPHRTITQYWVFWEVELTEIHMPTSLPPLPQLDPSSPNTPNGRVIYYRVGYDTGDIKDGYEGPSFLFKGNDVYRLTKMLEEETGLCDFIVCAHHPSTGKLFPLALQLPPNNTPMQLVLLPPSN</sequence>
<dbReference type="InterPro" id="IPR008999">
    <property type="entry name" value="Actin-crosslinking"/>
</dbReference>
<dbReference type="PANTHER" id="PTHR31205">
    <property type="entry name" value="ACTIN CROSS-LINKING PROTEIN (DUF569)"/>
    <property type="match status" value="1"/>
</dbReference>
<accession>A0AA38GGH2</accession>
<dbReference type="FunFam" id="2.80.10.50:FF:000067">
    <property type="entry name" value="BnaC05g19630D protein"/>
    <property type="match status" value="1"/>
</dbReference>
<dbReference type="AlphaFoldDB" id="A0AA38GGH2"/>
<dbReference type="Pfam" id="PF04601">
    <property type="entry name" value="DUF569"/>
    <property type="match status" value="1"/>
</dbReference>
<comment type="caution">
    <text evidence="3">The sequence shown here is derived from an EMBL/GenBank/DDBJ whole genome shotgun (WGS) entry which is preliminary data.</text>
</comment>
<dbReference type="EMBL" id="JAHRHJ020000003">
    <property type="protein sequence ID" value="KAH9322546.1"/>
    <property type="molecule type" value="Genomic_DNA"/>
</dbReference>
<name>A0AA38GGH2_TAXCH</name>
<evidence type="ECO:0000259" key="1">
    <source>
        <dbReference type="Pfam" id="PF04601"/>
    </source>
</evidence>
<evidence type="ECO:0000259" key="2">
    <source>
        <dbReference type="Pfam" id="PF22932"/>
    </source>
</evidence>
<dbReference type="CDD" id="cd23340">
    <property type="entry name" value="beta-trefoil_FSCN_ACP-like"/>
    <property type="match status" value="1"/>
</dbReference>
<feature type="domain" description="DUF569" evidence="1">
    <location>
        <begin position="1"/>
        <end position="142"/>
    </location>
</feature>
<gene>
    <name evidence="3" type="ORF">KI387_017185</name>
</gene>
<keyword evidence="4" id="KW-1185">Reference proteome</keyword>
<evidence type="ECO:0000313" key="4">
    <source>
        <dbReference type="Proteomes" id="UP000824469"/>
    </source>
</evidence>
<dbReference type="Pfam" id="PF22932">
    <property type="entry name" value="Ubiq_DUF_assoc"/>
    <property type="match status" value="1"/>
</dbReference>
<dbReference type="PANTHER" id="PTHR31205:SF69">
    <property type="entry name" value="ACTIN CROSS-LINKING PROTEIN (DUF569)"/>
    <property type="match status" value="1"/>
</dbReference>
<dbReference type="InterPro" id="IPR007679">
    <property type="entry name" value="DUF569"/>
</dbReference>
<dbReference type="Proteomes" id="UP000824469">
    <property type="component" value="Unassembled WGS sequence"/>
</dbReference>